<dbReference type="Proteomes" id="UP001470230">
    <property type="component" value="Unassembled WGS sequence"/>
</dbReference>
<dbReference type="NCBIfam" id="TIGR00633">
    <property type="entry name" value="xth"/>
    <property type="match status" value="1"/>
</dbReference>
<dbReference type="PROSITE" id="PS51435">
    <property type="entry name" value="AP_NUCLEASE_F1_4"/>
    <property type="match status" value="1"/>
</dbReference>
<dbReference type="PANTHER" id="PTHR22748">
    <property type="entry name" value="AP ENDONUCLEASE"/>
    <property type="match status" value="1"/>
</dbReference>
<dbReference type="InterPro" id="IPR004808">
    <property type="entry name" value="AP_endonuc_1"/>
</dbReference>
<organism evidence="8 9">
    <name type="scientific">Tritrichomonas musculus</name>
    <dbReference type="NCBI Taxonomy" id="1915356"/>
    <lineage>
        <taxon>Eukaryota</taxon>
        <taxon>Metamonada</taxon>
        <taxon>Parabasalia</taxon>
        <taxon>Tritrichomonadida</taxon>
        <taxon>Tritrichomonadidae</taxon>
        <taxon>Tritrichomonas</taxon>
    </lineage>
</organism>
<keyword evidence="5" id="KW-0234">DNA repair</keyword>
<evidence type="ECO:0000256" key="4">
    <source>
        <dbReference type="ARBA" id="ARBA00022842"/>
    </source>
</evidence>
<reference evidence="8 9" key="1">
    <citation type="submission" date="2024-04" db="EMBL/GenBank/DDBJ databases">
        <title>Tritrichomonas musculus Genome.</title>
        <authorList>
            <person name="Alves-Ferreira E."/>
            <person name="Grigg M."/>
            <person name="Lorenzi H."/>
            <person name="Galac M."/>
        </authorList>
    </citation>
    <scope>NUCLEOTIDE SEQUENCE [LARGE SCALE GENOMIC DNA]</scope>
    <source>
        <strain evidence="8 9">EAF2021</strain>
    </source>
</reference>
<keyword evidence="2 5" id="KW-0479">Metal-binding</keyword>
<evidence type="ECO:0000256" key="1">
    <source>
        <dbReference type="ARBA" id="ARBA00007092"/>
    </source>
</evidence>
<proteinExistence type="inferred from homology"/>
<feature type="region of interest" description="Disordered" evidence="6">
    <location>
        <begin position="1"/>
        <end position="28"/>
    </location>
</feature>
<protein>
    <submittedName>
        <fullName evidence="8">DNA-(Apurinic or apyrimidinic site) lyase</fullName>
    </submittedName>
</protein>
<comment type="cofactor">
    <cofactor evidence="5">
        <name>Mg(2+)</name>
        <dbReference type="ChEBI" id="CHEBI:18420"/>
    </cofactor>
    <cofactor evidence="5">
        <name>Mn(2+)</name>
        <dbReference type="ChEBI" id="CHEBI:29035"/>
    </cofactor>
    <text evidence="5">Probably binds two magnesium or manganese ions per subunit.</text>
</comment>
<comment type="similarity">
    <text evidence="1 5">Belongs to the DNA repair enzymes AP/ExoA family.</text>
</comment>
<feature type="domain" description="Endonuclease/exonuclease/phosphatase" evidence="7">
    <location>
        <begin position="62"/>
        <end position="297"/>
    </location>
</feature>
<dbReference type="CDD" id="cd09087">
    <property type="entry name" value="Ape1-like_AP-endo"/>
    <property type="match status" value="1"/>
</dbReference>
<evidence type="ECO:0000256" key="5">
    <source>
        <dbReference type="RuleBase" id="RU362131"/>
    </source>
</evidence>
<gene>
    <name evidence="8" type="ORF">M9Y10_021179</name>
</gene>
<keyword evidence="3" id="KW-0378">Hydrolase</keyword>
<dbReference type="InterPro" id="IPR036691">
    <property type="entry name" value="Endo/exonu/phosph_ase_sf"/>
</dbReference>
<keyword evidence="4 5" id="KW-0460">Magnesium</keyword>
<dbReference type="InterPro" id="IPR005135">
    <property type="entry name" value="Endo/exonuclease/phosphatase"/>
</dbReference>
<name>A0ABR2HD94_9EUKA</name>
<evidence type="ECO:0000256" key="6">
    <source>
        <dbReference type="SAM" id="MobiDB-lite"/>
    </source>
</evidence>
<keyword evidence="5" id="KW-0227">DNA damage</keyword>
<dbReference type="EMBL" id="JAPFFF010000031">
    <property type="protein sequence ID" value="KAK8845004.1"/>
    <property type="molecule type" value="Genomic_DNA"/>
</dbReference>
<dbReference type="PROSITE" id="PS00726">
    <property type="entry name" value="AP_NUCLEASE_F1_1"/>
    <property type="match status" value="1"/>
</dbReference>
<evidence type="ECO:0000313" key="8">
    <source>
        <dbReference type="EMBL" id="KAK8845004.1"/>
    </source>
</evidence>
<dbReference type="Pfam" id="PF03372">
    <property type="entry name" value="Exo_endo_phos"/>
    <property type="match status" value="1"/>
</dbReference>
<accession>A0ABR2HD94</accession>
<dbReference type="SUPFAM" id="SSF56219">
    <property type="entry name" value="DNase I-like"/>
    <property type="match status" value="1"/>
</dbReference>
<dbReference type="Gene3D" id="3.60.10.10">
    <property type="entry name" value="Endonuclease/exonuclease/phosphatase"/>
    <property type="match status" value="1"/>
</dbReference>
<evidence type="ECO:0000259" key="7">
    <source>
        <dbReference type="Pfam" id="PF03372"/>
    </source>
</evidence>
<dbReference type="PANTHER" id="PTHR22748:SF6">
    <property type="entry name" value="DNA-(APURINIC OR APYRIMIDINIC SITE) ENDONUCLEASE"/>
    <property type="match status" value="1"/>
</dbReference>
<evidence type="ECO:0000313" key="9">
    <source>
        <dbReference type="Proteomes" id="UP001470230"/>
    </source>
</evidence>
<evidence type="ECO:0000256" key="2">
    <source>
        <dbReference type="ARBA" id="ARBA00022723"/>
    </source>
</evidence>
<dbReference type="GO" id="GO:0016829">
    <property type="term" value="F:lyase activity"/>
    <property type="evidence" value="ECO:0007669"/>
    <property type="project" value="UniProtKB-KW"/>
</dbReference>
<sequence>MSQAPENKSQSEEKEAAELKSVENDDEIVEDDDCGSTIVKADKSFPPEQILKITTLNLVSINSAWKKGLKQYIESTKPDIFCVQETKLHQESKPSADAFKLQGYKAYFNFAESKKGYSGTGIYTKIKPISVKKSEGINDKDGRCITMEFSQFYILNTYVVNLGENQVNYDKKINHFNPEIEKYIQELSKVKPVIWTGDLNVAHNPIDIYTTEGMSKIAGYTDAERKWFDDFMKNNDYVDVFRELYPKKQQFSFFSFRGNMRAKRQGWRIDYFMMPRSMIKDKMIVDCIIENADLSDHEPVTLILDKSMVMADKDVPVDKTEVNIIGKKTSILNFFAAAAKK</sequence>
<keyword evidence="9" id="KW-1185">Reference proteome</keyword>
<dbReference type="InterPro" id="IPR020847">
    <property type="entry name" value="AP_endonuclease_F1_BS"/>
</dbReference>
<comment type="caution">
    <text evidence="8">The sequence shown here is derived from an EMBL/GenBank/DDBJ whole genome shotgun (WGS) entry which is preliminary data.</text>
</comment>
<feature type="compositionally biased region" description="Basic and acidic residues" evidence="6">
    <location>
        <begin position="9"/>
        <end position="23"/>
    </location>
</feature>
<keyword evidence="8" id="KW-0456">Lyase</keyword>
<dbReference type="NCBIfam" id="TIGR00195">
    <property type="entry name" value="exoDNase_III"/>
    <property type="match status" value="1"/>
</dbReference>
<evidence type="ECO:0000256" key="3">
    <source>
        <dbReference type="ARBA" id="ARBA00022801"/>
    </source>
</evidence>